<name>A0A0L0BR22_LUCCU</name>
<organism evidence="1 2">
    <name type="scientific">Lucilia cuprina</name>
    <name type="common">Green bottle fly</name>
    <name type="synonym">Australian sheep blowfly</name>
    <dbReference type="NCBI Taxonomy" id="7375"/>
    <lineage>
        <taxon>Eukaryota</taxon>
        <taxon>Metazoa</taxon>
        <taxon>Ecdysozoa</taxon>
        <taxon>Arthropoda</taxon>
        <taxon>Hexapoda</taxon>
        <taxon>Insecta</taxon>
        <taxon>Pterygota</taxon>
        <taxon>Neoptera</taxon>
        <taxon>Endopterygota</taxon>
        <taxon>Diptera</taxon>
        <taxon>Brachycera</taxon>
        <taxon>Muscomorpha</taxon>
        <taxon>Oestroidea</taxon>
        <taxon>Calliphoridae</taxon>
        <taxon>Luciliinae</taxon>
        <taxon>Lucilia</taxon>
    </lineage>
</organism>
<evidence type="ECO:0000313" key="2">
    <source>
        <dbReference type="Proteomes" id="UP000037069"/>
    </source>
</evidence>
<accession>A0A0L0BR22</accession>
<evidence type="ECO:0008006" key="3">
    <source>
        <dbReference type="Google" id="ProtNLM"/>
    </source>
</evidence>
<dbReference type="AlphaFoldDB" id="A0A0L0BR22"/>
<dbReference type="Pfam" id="PF10300">
    <property type="entry name" value="Iml2-TPR_39"/>
    <property type="match status" value="1"/>
</dbReference>
<comment type="caution">
    <text evidence="1">The sequence shown here is derived from an EMBL/GenBank/DDBJ whole genome shotgun (WGS) entry which is preliminary data.</text>
</comment>
<dbReference type="PANTHER" id="PTHR31859">
    <property type="entry name" value="TETRATRICOPEPTIDE REPEAT PROTEIN 39 FAMILY MEMBER"/>
    <property type="match status" value="1"/>
</dbReference>
<proteinExistence type="predicted"/>
<dbReference type="InterPro" id="IPR019412">
    <property type="entry name" value="IML2/TPR_39"/>
</dbReference>
<evidence type="ECO:0000313" key="1">
    <source>
        <dbReference type="EMBL" id="KNC22456.1"/>
    </source>
</evidence>
<sequence>MKGDVFYDAVNDITEDGTECVTDVVDVFQYNDVSKCDDNSTLYDAKAMPLDKAVEEAKLAICYFFNNKFDDARALMMPYAHCSMYHSMGRAVFSFLEAILTFEQQHIIKAGEELRKCLDVCQRQRRKVTMTHLAAAELYLVA</sequence>
<keyword evidence="2" id="KW-1185">Reference proteome</keyword>
<dbReference type="PANTHER" id="PTHR31859:SF9">
    <property type="entry name" value="TETRATRICOPEPTIDE REPEAT PROTEIN 39B"/>
    <property type="match status" value="1"/>
</dbReference>
<dbReference type="OrthoDB" id="43460at2759"/>
<gene>
    <name evidence="1" type="ORF">FF38_13589</name>
</gene>
<reference evidence="1 2" key="1">
    <citation type="journal article" date="2015" name="Nat. Commun.">
        <title>Lucilia cuprina genome unlocks parasitic fly biology to underpin future interventions.</title>
        <authorList>
            <person name="Anstead C.A."/>
            <person name="Korhonen P.K."/>
            <person name="Young N.D."/>
            <person name="Hall R.S."/>
            <person name="Jex A.R."/>
            <person name="Murali S.C."/>
            <person name="Hughes D.S."/>
            <person name="Lee S.F."/>
            <person name="Perry T."/>
            <person name="Stroehlein A.J."/>
            <person name="Ansell B.R."/>
            <person name="Breugelmans B."/>
            <person name="Hofmann A."/>
            <person name="Qu J."/>
            <person name="Dugan S."/>
            <person name="Lee S.L."/>
            <person name="Chao H."/>
            <person name="Dinh H."/>
            <person name="Han Y."/>
            <person name="Doddapaneni H.V."/>
            <person name="Worley K.C."/>
            <person name="Muzny D.M."/>
            <person name="Ioannidis P."/>
            <person name="Waterhouse R.M."/>
            <person name="Zdobnov E.M."/>
            <person name="James P.J."/>
            <person name="Bagnall N.H."/>
            <person name="Kotze A.C."/>
            <person name="Gibbs R.A."/>
            <person name="Richards S."/>
            <person name="Batterham P."/>
            <person name="Gasser R.B."/>
        </authorList>
    </citation>
    <scope>NUCLEOTIDE SEQUENCE [LARGE SCALE GENOMIC DNA]</scope>
    <source>
        <strain evidence="1 2">LS</strain>
        <tissue evidence="1">Full body</tissue>
    </source>
</reference>
<protein>
    <recommendedName>
        <fullName evidence="3">Tetratricopeptide repeat protein 39B</fullName>
    </recommendedName>
</protein>
<dbReference type="Proteomes" id="UP000037069">
    <property type="component" value="Unassembled WGS sequence"/>
</dbReference>
<dbReference type="EMBL" id="JRES01001496">
    <property type="protein sequence ID" value="KNC22456.1"/>
    <property type="molecule type" value="Genomic_DNA"/>
</dbReference>